<keyword evidence="2" id="KW-1185">Reference proteome</keyword>
<sequence>MPLSVFFSRSRRRATGLILLFVITSLLSSCGIATGAKANSIASSTVLTLQGQSQVRFGGSSASAAKWIATTILPKGVDEKVSALTCISPSLCLVGGNRGTLYEFNSTINKSQSVSTFDKSAVTGISCSLEGLCLSQNADRGFVVFDNTGGVLTKVGQGVLPSPLGSNSISCSGAANCLGVDRYGRTYIFSSGIWTKGTSQNLPNNAKRYLSCFSPGLCLSIDSLGNTRVLSNNDKWGVVEKVNLPKGTVINGLSCANSSFCMATDSSGQSLSFVNGIWYGPTYISGSKGAAIMGISCSSRNFCIAIDRGGFVYRYAFGRWHQRVRVDAAKGASLNGVTCVGPNLCILIDNKGRSFASRVFNYSLSTLSSGALGSFVPLATRSSSSPAPSIEISSGAGGAPTVSSASFLVSGSTVIGNTTSDPGMLGNIFALDPVPFNWMESEYWKVDLTTSSTLTLTYVTPDPSSVPLLQLVGPDIANHAIASASGLNFSGVPDGSHISSAGSYTWNLKEPGIYVIALGLGNLHGSSGPYKFSLKLTSTI</sequence>
<evidence type="ECO:0000313" key="1">
    <source>
        <dbReference type="EMBL" id="KJF16839.1"/>
    </source>
</evidence>
<protein>
    <submittedName>
        <fullName evidence="1">Uncharacterized protein</fullName>
    </submittedName>
</protein>
<dbReference type="Proteomes" id="UP000032360">
    <property type="component" value="Unassembled WGS sequence"/>
</dbReference>
<dbReference type="OrthoDB" id="4847885at2"/>
<name>A0A0D8HG84_9ACTN</name>
<gene>
    <name evidence="1" type="ORF">AXFE_23400</name>
</gene>
<comment type="caution">
    <text evidence="1">The sequence shown here is derived from an EMBL/GenBank/DDBJ whole genome shotgun (WGS) entry which is preliminary data.</text>
</comment>
<dbReference type="AlphaFoldDB" id="A0A0D8HG84"/>
<organism evidence="1 2">
    <name type="scientific">Acidithrix ferrooxidans</name>
    <dbReference type="NCBI Taxonomy" id="1280514"/>
    <lineage>
        <taxon>Bacteria</taxon>
        <taxon>Bacillati</taxon>
        <taxon>Actinomycetota</taxon>
        <taxon>Acidimicrobiia</taxon>
        <taxon>Acidimicrobiales</taxon>
        <taxon>Acidimicrobiaceae</taxon>
        <taxon>Acidithrix</taxon>
    </lineage>
</organism>
<dbReference type="RefSeq" id="WP_052605951.1">
    <property type="nucleotide sequence ID" value="NZ_JXYS01000073.1"/>
</dbReference>
<dbReference type="EMBL" id="JXYS01000073">
    <property type="protein sequence ID" value="KJF16839.1"/>
    <property type="molecule type" value="Genomic_DNA"/>
</dbReference>
<accession>A0A0D8HG84</accession>
<dbReference type="STRING" id="1280514.AXFE_23400"/>
<reference evidence="1 2" key="1">
    <citation type="submission" date="2015-01" db="EMBL/GenBank/DDBJ databases">
        <title>Draft genome of the acidophilic iron oxidizer Acidithrix ferrooxidans strain Py-F3.</title>
        <authorList>
            <person name="Poehlein A."/>
            <person name="Eisen S."/>
            <person name="Schloemann M."/>
            <person name="Johnson B.D."/>
            <person name="Daniel R."/>
            <person name="Muehling M."/>
        </authorList>
    </citation>
    <scope>NUCLEOTIDE SEQUENCE [LARGE SCALE GENOMIC DNA]</scope>
    <source>
        <strain evidence="1 2">Py-F3</strain>
    </source>
</reference>
<evidence type="ECO:0000313" key="2">
    <source>
        <dbReference type="Proteomes" id="UP000032360"/>
    </source>
</evidence>
<proteinExistence type="predicted"/>